<dbReference type="OrthoDB" id="2579961at2"/>
<sequence>MAEFSVAFTRTDITPGPNTARNRWMAGYGWDPRGNPNFTTARPLRAECVMIRQTTGDPLVAVRVDLLNLPTYLSRRIRARVVNELRLTGNASFMLQSSHTHSGPALPEEPDPYIIYGLSGSQLDEVNEYAEWLIRRLVALVRETVAKSPTAVTLSYGEGVAKAAVNRVGLGWQTDEVPVLLARREGTQAPVLALFGYSCHPVARGSEPVFDSDFPGVAGKLLETELGCPAFFFNGAAGDRNPDRMGSDADVVNVGTRVGEGALKVVRDGALSPLRGPIKAILRAARLPLAEDLTNPDTLVRLDAAYEQERIRAAQEGDAAGVRFCEAMRRELADGSTPVVYNVPVQCWKFGSDFGILGLGGEALSGYNVGTRAATPRKLWVMAYANEIPGYVPADDVLWHWPGPACHYESGWDENPKFSGRGTSMMAFGWPVPLASSQPVGTSPATPQSAEGVLMATCRKVLAD</sequence>
<gene>
    <name evidence="1" type="ORF">SAMN04489726_5923</name>
</gene>
<dbReference type="eggNOG" id="COG3356">
    <property type="taxonomic scope" value="Bacteria"/>
</dbReference>
<reference evidence="1 2" key="1">
    <citation type="submission" date="2016-10" db="EMBL/GenBank/DDBJ databases">
        <authorList>
            <person name="de Groot N.N."/>
        </authorList>
    </citation>
    <scope>NUCLEOTIDE SEQUENCE [LARGE SCALE GENOMIC DNA]</scope>
    <source>
        <strain evidence="1 2">DSM 44149</strain>
    </source>
</reference>
<dbReference type="Proteomes" id="UP000183376">
    <property type="component" value="Chromosome I"/>
</dbReference>
<dbReference type="STRING" id="211114.SAMN04489726_5923"/>
<name>A0A1H0A6X6_ALLAB</name>
<organism evidence="1 2">
    <name type="scientific">Allokutzneria albata</name>
    <name type="common">Kibdelosporangium albatum</name>
    <dbReference type="NCBI Taxonomy" id="211114"/>
    <lineage>
        <taxon>Bacteria</taxon>
        <taxon>Bacillati</taxon>
        <taxon>Actinomycetota</taxon>
        <taxon>Actinomycetes</taxon>
        <taxon>Pseudonocardiales</taxon>
        <taxon>Pseudonocardiaceae</taxon>
        <taxon>Allokutzneria</taxon>
    </lineage>
</organism>
<evidence type="ECO:0008006" key="3">
    <source>
        <dbReference type="Google" id="ProtNLM"/>
    </source>
</evidence>
<protein>
    <recommendedName>
        <fullName evidence="3">Neutral/alkaline non-lysosomal ceramidase, N-terminal</fullName>
    </recommendedName>
</protein>
<dbReference type="EMBL" id="LT629701">
    <property type="protein sequence ID" value="SDN29512.1"/>
    <property type="molecule type" value="Genomic_DNA"/>
</dbReference>
<evidence type="ECO:0000313" key="2">
    <source>
        <dbReference type="Proteomes" id="UP000183376"/>
    </source>
</evidence>
<evidence type="ECO:0000313" key="1">
    <source>
        <dbReference type="EMBL" id="SDN29512.1"/>
    </source>
</evidence>
<proteinExistence type="predicted"/>
<keyword evidence="2" id="KW-1185">Reference proteome</keyword>
<dbReference type="AlphaFoldDB" id="A0A1H0A6X6"/>
<accession>A0A1H0A6X6</accession>
<dbReference type="RefSeq" id="WP_030428034.1">
    <property type="nucleotide sequence ID" value="NZ_JOEF01000003.1"/>
</dbReference>